<proteinExistence type="predicted"/>
<dbReference type="STRING" id="1246637.MTBBW1_410012"/>
<dbReference type="OrthoDB" id="26670at2"/>
<reference evidence="1 2" key="1">
    <citation type="submission" date="2017-03" db="EMBL/GenBank/DDBJ databases">
        <authorList>
            <person name="Afonso C.L."/>
            <person name="Miller P.J."/>
            <person name="Scott M.A."/>
            <person name="Spackman E."/>
            <person name="Goraichik I."/>
            <person name="Dimitrov K.M."/>
            <person name="Suarez D.L."/>
            <person name="Swayne D.E."/>
        </authorList>
    </citation>
    <scope>NUCLEOTIDE SEQUENCE [LARGE SCALE GENOMIC DNA]</scope>
    <source>
        <strain evidence="1">PRJEB14757</strain>
    </source>
</reference>
<dbReference type="Proteomes" id="UP000191931">
    <property type="component" value="Unassembled WGS sequence"/>
</dbReference>
<dbReference type="RefSeq" id="WP_080800610.1">
    <property type="nucleotide sequence ID" value="NZ_LT828541.1"/>
</dbReference>
<name>A0A1W1HGN7_9BACT</name>
<keyword evidence="2" id="KW-1185">Reference proteome</keyword>
<evidence type="ECO:0000313" key="1">
    <source>
        <dbReference type="EMBL" id="SLM31657.1"/>
    </source>
</evidence>
<gene>
    <name evidence="1" type="ORF">MTBBW1_410012</name>
</gene>
<dbReference type="EMBL" id="FWEV01000283">
    <property type="protein sequence ID" value="SLM31657.1"/>
    <property type="molecule type" value="Genomic_DNA"/>
</dbReference>
<protein>
    <submittedName>
        <fullName evidence="1">Uncharacterized protein</fullName>
    </submittedName>
</protein>
<evidence type="ECO:0000313" key="2">
    <source>
        <dbReference type="Proteomes" id="UP000191931"/>
    </source>
</evidence>
<accession>A0A1W1HGN7</accession>
<dbReference type="AlphaFoldDB" id="A0A1W1HGN7"/>
<sequence length="91" mass="10848">MITKDSIKSEIDKLQDQYLETLFRIIKAFEYIPDSSQNIMNSEQKQTQEQKQMQQEKNEWLAFIENTYGCLSDDPIERGDQGNYEIREVIH</sequence>
<organism evidence="1 2">
    <name type="scientific">Desulfamplus magnetovallimortis</name>
    <dbReference type="NCBI Taxonomy" id="1246637"/>
    <lineage>
        <taxon>Bacteria</taxon>
        <taxon>Pseudomonadati</taxon>
        <taxon>Thermodesulfobacteriota</taxon>
        <taxon>Desulfobacteria</taxon>
        <taxon>Desulfobacterales</taxon>
        <taxon>Desulfobacteraceae</taxon>
        <taxon>Desulfamplus</taxon>
    </lineage>
</organism>